<dbReference type="GO" id="GO:0005737">
    <property type="term" value="C:cytoplasm"/>
    <property type="evidence" value="ECO:0007669"/>
    <property type="project" value="TreeGrafter"/>
</dbReference>
<protein>
    <submittedName>
        <fullName evidence="2">Nucleoside-diphosphate-sugar epimerase</fullName>
    </submittedName>
</protein>
<dbReference type="PANTHER" id="PTHR48079">
    <property type="entry name" value="PROTEIN YEEZ"/>
    <property type="match status" value="1"/>
</dbReference>
<dbReference type="EMBL" id="BBMR01000005">
    <property type="protein sequence ID" value="GAL20368.1"/>
    <property type="molecule type" value="Genomic_DNA"/>
</dbReference>
<evidence type="ECO:0000259" key="1">
    <source>
        <dbReference type="Pfam" id="PF01370"/>
    </source>
</evidence>
<name>A0A090S0P8_9VIBR</name>
<dbReference type="PANTHER" id="PTHR48079:SF6">
    <property type="entry name" value="NAD(P)-BINDING DOMAIN-CONTAINING PROTEIN-RELATED"/>
    <property type="match status" value="1"/>
</dbReference>
<accession>A0A090S0P8</accession>
<organism evidence="2 3">
    <name type="scientific">Vibrio maritimus</name>
    <dbReference type="NCBI Taxonomy" id="990268"/>
    <lineage>
        <taxon>Bacteria</taxon>
        <taxon>Pseudomonadati</taxon>
        <taxon>Pseudomonadota</taxon>
        <taxon>Gammaproteobacteria</taxon>
        <taxon>Vibrionales</taxon>
        <taxon>Vibrionaceae</taxon>
        <taxon>Vibrio</taxon>
    </lineage>
</organism>
<dbReference type="InterPro" id="IPR001509">
    <property type="entry name" value="Epimerase_deHydtase"/>
</dbReference>
<evidence type="ECO:0000313" key="2">
    <source>
        <dbReference type="EMBL" id="GAL20368.1"/>
    </source>
</evidence>
<dbReference type="OrthoDB" id="751203at2"/>
<keyword evidence="3" id="KW-1185">Reference proteome</keyword>
<dbReference type="InterPro" id="IPR036291">
    <property type="entry name" value="NAD(P)-bd_dom_sf"/>
</dbReference>
<gene>
    <name evidence="2" type="ORF">JCM19235_4568</name>
</gene>
<dbReference type="SUPFAM" id="SSF51735">
    <property type="entry name" value="NAD(P)-binding Rossmann-fold domains"/>
    <property type="match status" value="1"/>
</dbReference>
<sequence length="280" mass="30154">MNQNKVLIVGAGWLGLPLAKALINKGYDVTATRTTAEGVNELEQADLNAIALNLSELSSADKQLAVTNQLINLDVETIIGCFPPGFRTGGGALYASQWETLCNMAKSAGVKKLVMVSSTSVYPDRAEIMTEDMARLPTAKGRDDFSAKAIIMLTAEEYVRNSTLDYAIVRCSGLFGPNRHPSRFASKLKSVSDQATANMLHLDDAIGSVVFALEHIDASVVNATTPRSCDKVTFYRAALRAAGLDTSLNLVNSVPDKTISSDKLQSLGYHFKYQSTLDAL</sequence>
<dbReference type="AlphaFoldDB" id="A0A090S0P8"/>
<comment type="caution">
    <text evidence="2">The sequence shown here is derived from an EMBL/GenBank/DDBJ whole genome shotgun (WGS) entry which is preliminary data.</text>
</comment>
<dbReference type="STRING" id="990268.JCM19235_4568"/>
<dbReference type="Gene3D" id="3.40.50.720">
    <property type="entry name" value="NAD(P)-binding Rossmann-like Domain"/>
    <property type="match status" value="1"/>
</dbReference>
<reference evidence="2 3" key="1">
    <citation type="submission" date="2014-09" db="EMBL/GenBank/DDBJ databases">
        <title>Vibrio maritimus JCM 19235. (C45) whole genome shotgun sequence.</title>
        <authorList>
            <person name="Sawabe T."/>
            <person name="Meirelles P."/>
            <person name="Nakanishi M."/>
            <person name="Sayaka M."/>
            <person name="Hattori M."/>
            <person name="Ohkuma M."/>
        </authorList>
    </citation>
    <scope>NUCLEOTIDE SEQUENCE [LARGE SCALE GENOMIC DNA]</scope>
    <source>
        <strain evidence="3">JCM19235</strain>
    </source>
</reference>
<feature type="domain" description="NAD-dependent epimerase/dehydratase" evidence="1">
    <location>
        <begin position="6"/>
        <end position="188"/>
    </location>
</feature>
<dbReference type="Proteomes" id="UP000029228">
    <property type="component" value="Unassembled WGS sequence"/>
</dbReference>
<dbReference type="Pfam" id="PF01370">
    <property type="entry name" value="Epimerase"/>
    <property type="match status" value="1"/>
</dbReference>
<evidence type="ECO:0000313" key="3">
    <source>
        <dbReference type="Proteomes" id="UP000029228"/>
    </source>
</evidence>
<dbReference type="GO" id="GO:0004029">
    <property type="term" value="F:aldehyde dehydrogenase (NAD+) activity"/>
    <property type="evidence" value="ECO:0007669"/>
    <property type="project" value="TreeGrafter"/>
</dbReference>
<proteinExistence type="predicted"/>
<dbReference type="InterPro" id="IPR051783">
    <property type="entry name" value="NAD(P)-dependent_oxidoreduct"/>
</dbReference>